<feature type="region of interest" description="Disordered" evidence="1">
    <location>
        <begin position="188"/>
        <end position="210"/>
    </location>
</feature>
<dbReference type="GO" id="GO:0005634">
    <property type="term" value="C:nucleus"/>
    <property type="evidence" value="ECO:0007669"/>
    <property type="project" value="TreeGrafter"/>
</dbReference>
<evidence type="ECO:0000313" key="2">
    <source>
        <dbReference type="EMBL" id="KAK3876199.1"/>
    </source>
</evidence>
<feature type="compositionally biased region" description="Polar residues" evidence="1">
    <location>
        <begin position="189"/>
        <end position="199"/>
    </location>
</feature>
<dbReference type="PANTHER" id="PTHR23098:SF23">
    <property type="entry name" value="MYB-RELATED TRANSCRIPTION FACTOR, PARTNER OF PROFILIN-LIKE ISOFORM X2-RELATED"/>
    <property type="match status" value="1"/>
</dbReference>
<dbReference type="EMBL" id="JAWQEG010001859">
    <property type="protein sequence ID" value="KAK3876199.1"/>
    <property type="molecule type" value="Genomic_DNA"/>
</dbReference>
<reference evidence="2" key="1">
    <citation type="submission" date="2023-10" db="EMBL/GenBank/DDBJ databases">
        <title>Genome assemblies of two species of porcelain crab, Petrolisthes cinctipes and Petrolisthes manimaculis (Anomura: Porcellanidae).</title>
        <authorList>
            <person name="Angst P."/>
        </authorList>
    </citation>
    <scope>NUCLEOTIDE SEQUENCE</scope>
    <source>
        <strain evidence="2">PB745_01</strain>
        <tissue evidence="2">Gill</tissue>
    </source>
</reference>
<proteinExistence type="predicted"/>
<accession>A0AAE1FLS6</accession>
<evidence type="ECO:0000313" key="3">
    <source>
        <dbReference type="Proteomes" id="UP001286313"/>
    </source>
</evidence>
<dbReference type="PANTHER" id="PTHR23098">
    <property type="entry name" value="AGAP001331-PA-RELATED"/>
    <property type="match status" value="1"/>
</dbReference>
<gene>
    <name evidence="2" type="ORF">Pcinc_018990</name>
</gene>
<dbReference type="AlphaFoldDB" id="A0AAE1FLS6"/>
<evidence type="ECO:0000256" key="1">
    <source>
        <dbReference type="SAM" id="MobiDB-lite"/>
    </source>
</evidence>
<name>A0AAE1FLS6_PETCI</name>
<dbReference type="Proteomes" id="UP001286313">
    <property type="component" value="Unassembled WGS sequence"/>
</dbReference>
<keyword evidence="3" id="KW-1185">Reference proteome</keyword>
<organism evidence="2 3">
    <name type="scientific">Petrolisthes cinctipes</name>
    <name type="common">Flat porcelain crab</name>
    <dbReference type="NCBI Taxonomy" id="88211"/>
    <lineage>
        <taxon>Eukaryota</taxon>
        <taxon>Metazoa</taxon>
        <taxon>Ecdysozoa</taxon>
        <taxon>Arthropoda</taxon>
        <taxon>Crustacea</taxon>
        <taxon>Multicrustacea</taxon>
        <taxon>Malacostraca</taxon>
        <taxon>Eumalacostraca</taxon>
        <taxon>Eucarida</taxon>
        <taxon>Decapoda</taxon>
        <taxon>Pleocyemata</taxon>
        <taxon>Anomura</taxon>
        <taxon>Galatheoidea</taxon>
        <taxon>Porcellanidae</taxon>
        <taxon>Petrolisthes</taxon>
    </lineage>
</organism>
<sequence length="253" mass="27980">MASFEYPIPTKKRKQATFTEDELVVMVTEVAERKQVIFPDGSCQAGSRAGRRSEQDVRKTFGDYCSSLKNKIAKHRSEVKKTGGGPEVKLLLKPSEEALLNLGLLEREAIEGLSDFPDSEDPDLSVIGTGRRDIGGASTSCRHDTVWETEEVPNEAEVVLPCIDIPPFPVYTLTDDHHYAARDNRQEFSSHIPSNSASHPSGRPVTPSSSRLANHQILVEIQRDIYVEVRNAATSLRSIASSLSTLVEHILEK</sequence>
<protein>
    <submittedName>
        <fullName evidence="2">Uncharacterized protein</fullName>
    </submittedName>
</protein>
<comment type="caution">
    <text evidence="2">The sequence shown here is derived from an EMBL/GenBank/DDBJ whole genome shotgun (WGS) entry which is preliminary data.</text>
</comment>